<evidence type="ECO:0000313" key="2">
    <source>
        <dbReference type="Proteomes" id="UP001604267"/>
    </source>
</evidence>
<proteinExistence type="predicted"/>
<name>A0ABW7BDC5_9ACTN</name>
<keyword evidence="2" id="KW-1185">Reference proteome</keyword>
<reference evidence="1 2" key="1">
    <citation type="submission" date="2024-10" db="EMBL/GenBank/DDBJ databases">
        <title>The Natural Products Discovery Center: Release of the First 8490 Sequenced Strains for Exploring Actinobacteria Biosynthetic Diversity.</title>
        <authorList>
            <person name="Kalkreuter E."/>
            <person name="Kautsar S.A."/>
            <person name="Yang D."/>
            <person name="Bader C.D."/>
            <person name="Teijaro C.N."/>
            <person name="Fluegel L."/>
            <person name="Davis C.M."/>
            <person name="Simpson J.R."/>
            <person name="Lauterbach L."/>
            <person name="Steele A.D."/>
            <person name="Gui C."/>
            <person name="Meng S."/>
            <person name="Li G."/>
            <person name="Viehrig K."/>
            <person name="Ye F."/>
            <person name="Su P."/>
            <person name="Kiefer A.F."/>
            <person name="Nichols A."/>
            <person name="Cepeda A.J."/>
            <person name="Yan W."/>
            <person name="Fan B."/>
            <person name="Jiang Y."/>
            <person name="Adhikari A."/>
            <person name="Zheng C.-J."/>
            <person name="Schuster L."/>
            <person name="Cowan T.M."/>
            <person name="Smanski M.J."/>
            <person name="Chevrette M.G."/>
            <person name="De Carvalho L.P.S."/>
            <person name="Shen B."/>
        </authorList>
    </citation>
    <scope>NUCLEOTIDE SEQUENCE [LARGE SCALE GENOMIC DNA]</scope>
    <source>
        <strain evidence="1 2">NPDC048320</strain>
    </source>
</reference>
<evidence type="ECO:0000313" key="1">
    <source>
        <dbReference type="EMBL" id="MFG3013917.1"/>
    </source>
</evidence>
<dbReference type="EMBL" id="JBICYV010000013">
    <property type="protein sequence ID" value="MFG3013917.1"/>
    <property type="molecule type" value="Genomic_DNA"/>
</dbReference>
<dbReference type="RefSeq" id="WP_392819952.1">
    <property type="nucleotide sequence ID" value="NZ_JBICYV010000013.1"/>
</dbReference>
<organism evidence="1 2">
    <name type="scientific">Streptomyces cinerochromogenes</name>
    <dbReference type="NCBI Taxonomy" id="66422"/>
    <lineage>
        <taxon>Bacteria</taxon>
        <taxon>Bacillati</taxon>
        <taxon>Actinomycetota</taxon>
        <taxon>Actinomycetes</taxon>
        <taxon>Kitasatosporales</taxon>
        <taxon>Streptomycetaceae</taxon>
        <taxon>Streptomyces</taxon>
    </lineage>
</organism>
<dbReference type="Proteomes" id="UP001604267">
    <property type="component" value="Unassembled WGS sequence"/>
</dbReference>
<sequence>MNDFDFLHGPGDMADRSLIPPLGSGPATLVEFPGHAVVRQLNRIMDHTRTGAATA</sequence>
<comment type="caution">
    <text evidence="1">The sequence shown here is derived from an EMBL/GenBank/DDBJ whole genome shotgun (WGS) entry which is preliminary data.</text>
</comment>
<gene>
    <name evidence="1" type="ORF">ACGFZB_26500</name>
</gene>
<protein>
    <submittedName>
        <fullName evidence="1">Uncharacterized protein</fullName>
    </submittedName>
</protein>
<accession>A0ABW7BDC5</accession>